<evidence type="ECO:0000313" key="15">
    <source>
        <dbReference type="Proteomes" id="UP000484255"/>
    </source>
</evidence>
<dbReference type="GO" id="GO:0005886">
    <property type="term" value="C:plasma membrane"/>
    <property type="evidence" value="ECO:0007669"/>
    <property type="project" value="UniProtKB-SubCell"/>
</dbReference>
<keyword evidence="4 9" id="KW-1003">Cell membrane</keyword>
<keyword evidence="6 9" id="KW-0812">Transmembrane</keyword>
<feature type="domain" description="AprE-like long alpha-helical hairpin" evidence="12">
    <location>
        <begin position="151"/>
        <end position="340"/>
    </location>
</feature>
<dbReference type="PANTHER" id="PTHR30386:SF17">
    <property type="entry name" value="ALKALINE PROTEASE SECRETION PROTEIN APRE"/>
    <property type="match status" value="1"/>
</dbReference>
<keyword evidence="15" id="KW-1185">Reference proteome</keyword>
<dbReference type="InterPro" id="IPR010129">
    <property type="entry name" value="T1SS_HlyD"/>
</dbReference>
<feature type="transmembrane region" description="Helical" evidence="9">
    <location>
        <begin position="78"/>
        <end position="95"/>
    </location>
</feature>
<accession>A0A7C9TIS0</accession>
<feature type="domain" description="AprE-like beta-barrel" evidence="13">
    <location>
        <begin position="383"/>
        <end position="470"/>
    </location>
</feature>
<comment type="similarity">
    <text evidence="2 9">Belongs to the membrane fusion protein (MFP) (TC 8.A.1) family.</text>
</comment>
<dbReference type="NCBIfam" id="TIGR01843">
    <property type="entry name" value="type_I_hlyD"/>
    <property type="match status" value="1"/>
</dbReference>
<keyword evidence="5 9" id="KW-0997">Cell inner membrane</keyword>
<keyword evidence="7 9" id="KW-1133">Transmembrane helix</keyword>
<evidence type="ECO:0000259" key="13">
    <source>
        <dbReference type="Pfam" id="PF26002"/>
    </source>
</evidence>
<evidence type="ECO:0000256" key="6">
    <source>
        <dbReference type="ARBA" id="ARBA00022692"/>
    </source>
</evidence>
<sequence length="494" mass="53290">MNAPQTPLNATPGPALADPMAPTPPNLDAPHAAGAPAPACSETPLGPAPGTQAPPALAGPAAAPVPLHQVAQAARRRGLWIIGLWTGAFAAWALWAPISGGVVAQGLVKVEANRRVITHRDGGTVARILVHDGQTVSQGQPLLVLEDVRVDASVDLLRGQLAADRLRRARLEAELAGAPRWAPPAALLAEFKGVPALSELAAKERATFTARRQHLETQITGEQRQAQDTRSEVEVRERERQSATEAIALMREELRLNQQLEQAQFVNRARILTLQRSVSDYESRLLNNDAELAQARQRLAGFAAREASLREAYRQNAADELRDVAVRLADTEQRLRSSRDDQQRQTVLAPEAGRLMNLRVNTPGSALGPREPIVDLVPADAALHIEARIPLETGADVRPGTPAEVHIVTAHSRGEKLLAGQVTRVSADAVEDPRSGAAYLLAQVQVSPQELARSGLPLQPGLPAEVYLQVSERTPLGFLLEPVTGYFRRAFRDR</sequence>
<proteinExistence type="inferred from homology"/>
<dbReference type="Pfam" id="PF26002">
    <property type="entry name" value="Beta-barrel_AprE"/>
    <property type="match status" value="1"/>
</dbReference>
<evidence type="ECO:0000256" key="11">
    <source>
        <dbReference type="SAM" id="MobiDB-lite"/>
    </source>
</evidence>
<feature type="region of interest" description="Disordered" evidence="11">
    <location>
        <begin position="1"/>
        <end position="61"/>
    </location>
</feature>
<keyword evidence="10" id="KW-0175">Coiled coil</keyword>
<evidence type="ECO:0000259" key="12">
    <source>
        <dbReference type="Pfam" id="PF25994"/>
    </source>
</evidence>
<gene>
    <name evidence="14" type="ORF">G3A44_09905</name>
</gene>
<keyword evidence="8 9" id="KW-0472">Membrane</keyword>
<comment type="caution">
    <text evidence="14">The sequence shown here is derived from an EMBL/GenBank/DDBJ whole genome shotgun (WGS) entry which is preliminary data.</text>
</comment>
<dbReference type="InterPro" id="IPR050739">
    <property type="entry name" value="MFP"/>
</dbReference>
<evidence type="ECO:0000256" key="3">
    <source>
        <dbReference type="ARBA" id="ARBA00022448"/>
    </source>
</evidence>
<keyword evidence="3 9" id="KW-0813">Transport</keyword>
<protein>
    <recommendedName>
        <fullName evidence="9">Membrane fusion protein (MFP) family protein</fullName>
    </recommendedName>
</protein>
<reference evidence="14 15" key="1">
    <citation type="submission" date="2020-02" db="EMBL/GenBank/DDBJ databases">
        <title>Ideonella bacterium strain TBM-1.</title>
        <authorList>
            <person name="Chen W.-M."/>
        </authorList>
    </citation>
    <scope>NUCLEOTIDE SEQUENCE [LARGE SCALE GENOMIC DNA]</scope>
    <source>
        <strain evidence="14 15">TBM-1</strain>
    </source>
</reference>
<comment type="subcellular location">
    <subcellularLocation>
        <location evidence="1 9">Cell inner membrane</location>
        <topology evidence="1 9">Single-pass membrane protein</topology>
    </subcellularLocation>
</comment>
<dbReference type="RefSeq" id="WP_163457359.1">
    <property type="nucleotide sequence ID" value="NZ_JAAGOH010000010.1"/>
</dbReference>
<dbReference type="Proteomes" id="UP000484255">
    <property type="component" value="Unassembled WGS sequence"/>
</dbReference>
<feature type="compositionally biased region" description="Low complexity" evidence="11">
    <location>
        <begin position="29"/>
        <end position="61"/>
    </location>
</feature>
<dbReference type="Pfam" id="PF25994">
    <property type="entry name" value="HH_AprE"/>
    <property type="match status" value="1"/>
</dbReference>
<feature type="coiled-coil region" evidence="10">
    <location>
        <begin position="278"/>
        <end position="334"/>
    </location>
</feature>
<name>A0A7C9TIS0_9BURK</name>
<dbReference type="InterPro" id="IPR058781">
    <property type="entry name" value="HH_AprE-like"/>
</dbReference>
<dbReference type="InterPro" id="IPR058982">
    <property type="entry name" value="Beta-barrel_AprE"/>
</dbReference>
<evidence type="ECO:0000256" key="4">
    <source>
        <dbReference type="ARBA" id="ARBA00022475"/>
    </source>
</evidence>
<dbReference type="EMBL" id="JAAGOH010000010">
    <property type="protein sequence ID" value="NDY91501.1"/>
    <property type="molecule type" value="Genomic_DNA"/>
</dbReference>
<evidence type="ECO:0000256" key="8">
    <source>
        <dbReference type="ARBA" id="ARBA00023136"/>
    </source>
</evidence>
<evidence type="ECO:0000256" key="7">
    <source>
        <dbReference type="ARBA" id="ARBA00022989"/>
    </source>
</evidence>
<dbReference type="PRINTS" id="PR01490">
    <property type="entry name" value="RTXTOXIND"/>
</dbReference>
<dbReference type="PANTHER" id="PTHR30386">
    <property type="entry name" value="MEMBRANE FUSION SUBUNIT OF EMRAB-TOLC MULTIDRUG EFFLUX PUMP"/>
    <property type="match status" value="1"/>
</dbReference>
<evidence type="ECO:0000256" key="1">
    <source>
        <dbReference type="ARBA" id="ARBA00004377"/>
    </source>
</evidence>
<evidence type="ECO:0000313" key="14">
    <source>
        <dbReference type="EMBL" id="NDY91501.1"/>
    </source>
</evidence>
<evidence type="ECO:0000256" key="9">
    <source>
        <dbReference type="RuleBase" id="RU365093"/>
    </source>
</evidence>
<evidence type="ECO:0000256" key="10">
    <source>
        <dbReference type="SAM" id="Coils"/>
    </source>
</evidence>
<dbReference type="AlphaFoldDB" id="A0A7C9TIS0"/>
<dbReference type="Gene3D" id="2.40.50.100">
    <property type="match status" value="1"/>
</dbReference>
<organism evidence="14 15">
    <name type="scientific">Ideonella livida</name>
    <dbReference type="NCBI Taxonomy" id="2707176"/>
    <lineage>
        <taxon>Bacteria</taxon>
        <taxon>Pseudomonadati</taxon>
        <taxon>Pseudomonadota</taxon>
        <taxon>Betaproteobacteria</taxon>
        <taxon>Burkholderiales</taxon>
        <taxon>Sphaerotilaceae</taxon>
        <taxon>Ideonella</taxon>
    </lineage>
</organism>
<evidence type="ECO:0000256" key="5">
    <source>
        <dbReference type="ARBA" id="ARBA00022519"/>
    </source>
</evidence>
<dbReference type="GO" id="GO:0015031">
    <property type="term" value="P:protein transport"/>
    <property type="evidence" value="ECO:0007669"/>
    <property type="project" value="InterPro"/>
</dbReference>
<evidence type="ECO:0000256" key="2">
    <source>
        <dbReference type="ARBA" id="ARBA00009477"/>
    </source>
</evidence>